<evidence type="ECO:0000256" key="1">
    <source>
        <dbReference type="SAM" id="MobiDB-lite"/>
    </source>
</evidence>
<gene>
    <name evidence="3" type="primary">LOC108018017</name>
</gene>
<dbReference type="Pfam" id="PF14646">
    <property type="entry name" value="MYCBPAP"/>
    <property type="match status" value="2"/>
</dbReference>
<dbReference type="AlphaFoldDB" id="A0AB39ZQF5"/>
<accession>A0AB39ZQF5</accession>
<dbReference type="InterPro" id="IPR032707">
    <property type="entry name" value="MYCBPAP"/>
</dbReference>
<dbReference type="Proteomes" id="UP001652628">
    <property type="component" value="Chromosome 2R"/>
</dbReference>
<sequence>MCSSSTNPLIKENTYNSEGSVHPDGLANEVIDNILREHPGRGLYEESSSFGSSISFPSRKSKAKVDRRMDYWKNMIIQRRALQERLRNQLGRTPEEMLLNHQGKVVSHSVKGFVETVGLPRHSAAELLGRENPKEGEEDDCSTELPPKICNLEVVSRKYKKYCHDVDVPRPIANVKNTSTALSRSSGGGEVVQPIQAIQQSATGPGVRINGIHYWPHAPEFSPIVDRTFTSHPFQRHLRTIVRIENCGNQVLRFFWRQVNYFSNNDTLMEPDSGDFVFDVASFMLFPGELREVTVLYQPRYVAIVKQRWLLLTTPRIFFCRPAGFTLNLNGRCTPPKEYLDRLKMEKLQVLLYEPRVHLDQRNPTLCPYERELEDREAFDRRNRSFQCRSHEDFVRLLEFYRRIKPLHSVSFTPCWDYSVHSLIHLVCNGQDTRQRIEHLSELSQLLDGLRGTSSLPLGRMDSPERLRNRCHTKAIYVRGILASKLEEWEEQVHLFWSRVSKSETKDCLQKVNHFHRFKYFQDSIYIHLYRLICSAAEDIVSVIESTAHI</sequence>
<dbReference type="RefSeq" id="XP_016940865.3">
    <property type="nucleotide sequence ID" value="XM_017085376.4"/>
</dbReference>
<feature type="compositionally biased region" description="Polar residues" evidence="1">
    <location>
        <begin position="1"/>
        <end position="19"/>
    </location>
</feature>
<evidence type="ECO:0000313" key="2">
    <source>
        <dbReference type="Proteomes" id="UP001652628"/>
    </source>
</evidence>
<name>A0AB39ZQF5_DROSZ</name>
<proteinExistence type="predicted"/>
<keyword evidence="2" id="KW-1185">Reference proteome</keyword>
<organism evidence="2 3">
    <name type="scientific">Drosophila suzukii</name>
    <name type="common">Spotted-wing drosophila fruit fly</name>
    <dbReference type="NCBI Taxonomy" id="28584"/>
    <lineage>
        <taxon>Eukaryota</taxon>
        <taxon>Metazoa</taxon>
        <taxon>Ecdysozoa</taxon>
        <taxon>Arthropoda</taxon>
        <taxon>Hexapoda</taxon>
        <taxon>Insecta</taxon>
        <taxon>Pterygota</taxon>
        <taxon>Neoptera</taxon>
        <taxon>Endopterygota</taxon>
        <taxon>Diptera</taxon>
        <taxon>Brachycera</taxon>
        <taxon>Muscomorpha</taxon>
        <taxon>Ephydroidea</taxon>
        <taxon>Drosophilidae</taxon>
        <taxon>Drosophila</taxon>
        <taxon>Sophophora</taxon>
    </lineage>
</organism>
<feature type="region of interest" description="Disordered" evidence="1">
    <location>
        <begin position="1"/>
        <end position="21"/>
    </location>
</feature>
<evidence type="ECO:0000313" key="3">
    <source>
        <dbReference type="RefSeq" id="XP_016940865.3"/>
    </source>
</evidence>
<evidence type="ECO:0008006" key="4">
    <source>
        <dbReference type="Google" id="ProtNLM"/>
    </source>
</evidence>
<reference evidence="3" key="1">
    <citation type="submission" date="2025-08" db="UniProtKB">
        <authorList>
            <consortium name="RefSeq"/>
        </authorList>
    </citation>
    <scope>IDENTIFICATION</scope>
</reference>
<protein>
    <recommendedName>
        <fullName evidence="4">MYCBP-associated protein</fullName>
    </recommendedName>
</protein>
<dbReference type="GeneID" id="108018017"/>